<sequence length="644" mass="71749">MLGRLKFVRLLGAAISLPLSQAFYLPGTAPQDYQAGDKIEVQVNSLSPMLKSNIVSLFTLQNYEKRSLIDISRLHFCQPEGGPQKQPESLGSILWGDRIFNSPFEINMLENVTCKSLCKAIVPADDARFINQLIKDDYGNNWMIDGLPAAEMKRDLQTGEVFYDIGGFALGTPVDSSDQPSFNNHYDIYIHKHQSSRGSYRIVGVLVYPRSVQHSPGSDKPDCFSETPVHLSEAVDSQLWFSYSVSWVDSDVPWALRWDMYLHVFDPKIHWFWLINGLVVVVFLILMVGSVLARNVSKDIARYNAVDLSEDVSLRFGFCPTDFWWPCVMQLVHGEVFRSPQRVMLLSAFAGSGVQLVCIAAVTLVFALFGFLSPANRGGLATMLLIGWTLFSAVSGYVSARVFGSMRGEDWKSNLTLTATGFPVFVFSITFLLNFWLIGSGASGAVPFGTMLAILALYFLISGPLCVAGYFYGMRQGPIEPPVRTNSIPRQVPPAPVVSCSQPSIALGGALPFGAAFVELYFMLTSLFGHRAYYAFGFLFLTFAVVNVTAAAITVLLVYFVLCAEEYRWHWRAFMIGGASSLWLSAYGTWYWISRLSFDGFSSVVLYFGYLFLFATMNFLMLGSVGFLASYFVVHRLYSSIRVE</sequence>
<evidence type="ECO:0000256" key="1">
    <source>
        <dbReference type="ARBA" id="ARBA00004141"/>
    </source>
</evidence>
<name>A0A8K0JL04_9TREE</name>
<evidence type="ECO:0000256" key="4">
    <source>
        <dbReference type="ARBA" id="ARBA00022729"/>
    </source>
</evidence>
<evidence type="ECO:0000313" key="9">
    <source>
        <dbReference type="Proteomes" id="UP000812966"/>
    </source>
</evidence>
<comment type="subcellular location">
    <subcellularLocation>
        <location evidence="1">Membrane</location>
        <topology evidence="1">Multi-pass membrane protein</topology>
    </subcellularLocation>
</comment>
<evidence type="ECO:0000313" key="8">
    <source>
        <dbReference type="EMBL" id="KAG7544322.1"/>
    </source>
</evidence>
<dbReference type="InterPro" id="IPR004240">
    <property type="entry name" value="EMP70"/>
</dbReference>
<organism evidence="8 9">
    <name type="scientific">Filobasidium floriforme</name>
    <dbReference type="NCBI Taxonomy" id="5210"/>
    <lineage>
        <taxon>Eukaryota</taxon>
        <taxon>Fungi</taxon>
        <taxon>Dikarya</taxon>
        <taxon>Basidiomycota</taxon>
        <taxon>Agaricomycotina</taxon>
        <taxon>Tremellomycetes</taxon>
        <taxon>Filobasidiales</taxon>
        <taxon>Filobasidiaceae</taxon>
        <taxon>Filobasidium</taxon>
    </lineage>
</organism>
<feature type="transmembrane region" description="Helical" evidence="7">
    <location>
        <begin position="605"/>
        <end position="634"/>
    </location>
</feature>
<dbReference type="GO" id="GO:0016020">
    <property type="term" value="C:membrane"/>
    <property type="evidence" value="ECO:0007669"/>
    <property type="project" value="UniProtKB-SubCell"/>
</dbReference>
<feature type="signal peptide" evidence="7">
    <location>
        <begin position="1"/>
        <end position="22"/>
    </location>
</feature>
<evidence type="ECO:0000256" key="3">
    <source>
        <dbReference type="ARBA" id="ARBA00022692"/>
    </source>
</evidence>
<proteinExistence type="inferred from homology"/>
<feature type="transmembrane region" description="Helical" evidence="7">
    <location>
        <begin position="505"/>
        <end position="524"/>
    </location>
</feature>
<dbReference type="GO" id="GO:0072657">
    <property type="term" value="P:protein localization to membrane"/>
    <property type="evidence" value="ECO:0007669"/>
    <property type="project" value="TreeGrafter"/>
</dbReference>
<evidence type="ECO:0000256" key="2">
    <source>
        <dbReference type="ARBA" id="ARBA00005227"/>
    </source>
</evidence>
<evidence type="ECO:0000256" key="5">
    <source>
        <dbReference type="ARBA" id="ARBA00022989"/>
    </source>
</evidence>
<dbReference type="GO" id="GO:0005737">
    <property type="term" value="C:cytoplasm"/>
    <property type="evidence" value="ECO:0007669"/>
    <property type="project" value="UniProtKB-ARBA"/>
</dbReference>
<feature type="transmembrane region" description="Helical" evidence="7">
    <location>
        <begin position="574"/>
        <end position="593"/>
    </location>
</feature>
<keyword evidence="6 7" id="KW-0472">Membrane</keyword>
<feature type="transmembrane region" description="Helical" evidence="7">
    <location>
        <begin position="343"/>
        <end position="372"/>
    </location>
</feature>
<dbReference type="PANTHER" id="PTHR10766">
    <property type="entry name" value="TRANSMEMBRANE 9 SUPERFAMILY PROTEIN"/>
    <property type="match status" value="1"/>
</dbReference>
<accession>A0A8K0JL04</accession>
<evidence type="ECO:0000256" key="7">
    <source>
        <dbReference type="RuleBase" id="RU363079"/>
    </source>
</evidence>
<dbReference type="Pfam" id="PF02990">
    <property type="entry name" value="EMP70"/>
    <property type="match status" value="1"/>
</dbReference>
<keyword evidence="5 7" id="KW-1133">Transmembrane helix</keyword>
<feature type="transmembrane region" description="Helical" evidence="7">
    <location>
        <begin position="415"/>
        <end position="438"/>
    </location>
</feature>
<comment type="similarity">
    <text evidence="2 7">Belongs to the nonaspanin (TM9SF) (TC 9.A.2) family.</text>
</comment>
<keyword evidence="3 7" id="KW-0812">Transmembrane</keyword>
<dbReference type="PANTHER" id="PTHR10766:SF111">
    <property type="entry name" value="TRANSMEMBRANE 9 SUPERFAMILY MEMBER 2"/>
    <property type="match status" value="1"/>
</dbReference>
<feature type="transmembrane region" description="Helical" evidence="7">
    <location>
        <begin position="450"/>
        <end position="472"/>
    </location>
</feature>
<feature type="transmembrane region" description="Helical" evidence="7">
    <location>
        <begin position="271"/>
        <end position="293"/>
    </location>
</feature>
<protein>
    <recommendedName>
        <fullName evidence="7">Transmembrane 9 superfamily member</fullName>
    </recommendedName>
</protein>
<evidence type="ECO:0000256" key="6">
    <source>
        <dbReference type="ARBA" id="ARBA00023136"/>
    </source>
</evidence>
<keyword evidence="9" id="KW-1185">Reference proteome</keyword>
<feature type="transmembrane region" description="Helical" evidence="7">
    <location>
        <begin position="536"/>
        <end position="562"/>
    </location>
</feature>
<dbReference type="GO" id="GO:0007034">
    <property type="term" value="P:vacuolar transport"/>
    <property type="evidence" value="ECO:0007669"/>
    <property type="project" value="TreeGrafter"/>
</dbReference>
<keyword evidence="4 7" id="KW-0732">Signal</keyword>
<reference evidence="8" key="1">
    <citation type="submission" date="2020-04" db="EMBL/GenBank/DDBJ databases">
        <title>Analysis of mating type loci in Filobasidium floriforme.</title>
        <authorList>
            <person name="Nowrousian M."/>
        </authorList>
    </citation>
    <scope>NUCLEOTIDE SEQUENCE</scope>
    <source>
        <strain evidence="8">CBS 6242</strain>
    </source>
</reference>
<feature type="chain" id="PRO_5035489512" description="Transmembrane 9 superfamily member" evidence="7">
    <location>
        <begin position="23"/>
        <end position="644"/>
    </location>
</feature>
<dbReference type="EMBL" id="JABELV010000059">
    <property type="protein sequence ID" value="KAG7544322.1"/>
    <property type="molecule type" value="Genomic_DNA"/>
</dbReference>
<feature type="transmembrane region" description="Helical" evidence="7">
    <location>
        <begin position="378"/>
        <end position="403"/>
    </location>
</feature>
<comment type="caution">
    <text evidence="8">The sequence shown here is derived from an EMBL/GenBank/DDBJ whole genome shotgun (WGS) entry which is preliminary data.</text>
</comment>
<dbReference type="Proteomes" id="UP000812966">
    <property type="component" value="Unassembled WGS sequence"/>
</dbReference>
<dbReference type="AlphaFoldDB" id="A0A8K0JL04"/>
<gene>
    <name evidence="8" type="ORF">FFLO_03283</name>
</gene>